<organism evidence="2 3">
    <name type="scientific">Protopolystoma xenopodis</name>
    <dbReference type="NCBI Taxonomy" id="117903"/>
    <lineage>
        <taxon>Eukaryota</taxon>
        <taxon>Metazoa</taxon>
        <taxon>Spiralia</taxon>
        <taxon>Lophotrochozoa</taxon>
        <taxon>Platyhelminthes</taxon>
        <taxon>Monogenea</taxon>
        <taxon>Polyopisthocotylea</taxon>
        <taxon>Polystomatidea</taxon>
        <taxon>Polystomatidae</taxon>
        <taxon>Protopolystoma</taxon>
    </lineage>
</organism>
<dbReference type="Pfam" id="PF00026">
    <property type="entry name" value="Asp"/>
    <property type="match status" value="1"/>
</dbReference>
<evidence type="ECO:0000313" key="3">
    <source>
        <dbReference type="Proteomes" id="UP000784294"/>
    </source>
</evidence>
<dbReference type="Gene3D" id="2.40.70.10">
    <property type="entry name" value="Acid Proteases"/>
    <property type="match status" value="1"/>
</dbReference>
<dbReference type="AlphaFoldDB" id="A0A3S5CNT1"/>
<sequence>MLGFVGIDIPQHPLWILGDSFIGRYYTIFDRGNNSIGLAKAKQGIIASRKANEELSTCFRRLISTQENELEVIPFTNLVPAIAVDNE</sequence>
<reference evidence="2" key="1">
    <citation type="submission" date="2018-11" db="EMBL/GenBank/DDBJ databases">
        <authorList>
            <consortium name="Pathogen Informatics"/>
        </authorList>
    </citation>
    <scope>NUCLEOTIDE SEQUENCE</scope>
</reference>
<name>A0A3S5CNT1_9PLAT</name>
<dbReference type="EMBL" id="CAAALY010251197">
    <property type="protein sequence ID" value="VEL36015.1"/>
    <property type="molecule type" value="Genomic_DNA"/>
</dbReference>
<feature type="domain" description="Peptidase A1" evidence="1">
    <location>
        <begin position="1"/>
        <end position="39"/>
    </location>
</feature>
<evidence type="ECO:0000313" key="2">
    <source>
        <dbReference type="EMBL" id="VEL36015.1"/>
    </source>
</evidence>
<dbReference type="InterPro" id="IPR033121">
    <property type="entry name" value="PEPTIDASE_A1"/>
</dbReference>
<accession>A0A3S5CNT1</accession>
<protein>
    <recommendedName>
        <fullName evidence="1">Peptidase A1 domain-containing protein</fullName>
    </recommendedName>
</protein>
<dbReference type="InterPro" id="IPR021109">
    <property type="entry name" value="Peptidase_aspartic_dom_sf"/>
</dbReference>
<comment type="caution">
    <text evidence="2">The sequence shown here is derived from an EMBL/GenBank/DDBJ whole genome shotgun (WGS) entry which is preliminary data.</text>
</comment>
<gene>
    <name evidence="2" type="ORF">PXEA_LOCUS29455</name>
</gene>
<proteinExistence type="predicted"/>
<dbReference type="Proteomes" id="UP000784294">
    <property type="component" value="Unassembled WGS sequence"/>
</dbReference>
<dbReference type="PROSITE" id="PS51767">
    <property type="entry name" value="PEPTIDASE_A1"/>
    <property type="match status" value="1"/>
</dbReference>
<dbReference type="OrthoDB" id="771136at2759"/>
<keyword evidence="3" id="KW-1185">Reference proteome</keyword>
<dbReference type="SUPFAM" id="SSF50630">
    <property type="entry name" value="Acid proteases"/>
    <property type="match status" value="1"/>
</dbReference>
<evidence type="ECO:0000259" key="1">
    <source>
        <dbReference type="PROSITE" id="PS51767"/>
    </source>
</evidence>